<dbReference type="STRING" id="59463.ENSMLUP00000022648"/>
<evidence type="ECO:0000313" key="2">
    <source>
        <dbReference type="Ensembl" id="ENSMLUP00000022648.1"/>
    </source>
</evidence>
<dbReference type="InParanoid" id="G1QG15"/>
<dbReference type="AlphaFoldDB" id="G1QG15"/>
<dbReference type="GO" id="GO:0048385">
    <property type="term" value="P:regulation of retinoic acid receptor signaling pathway"/>
    <property type="evidence" value="ECO:0007669"/>
    <property type="project" value="TreeGrafter"/>
</dbReference>
<dbReference type="eggNOG" id="KOG1201">
    <property type="taxonomic scope" value="Eukaryota"/>
</dbReference>
<organism evidence="2 3">
    <name type="scientific">Myotis lucifugus</name>
    <name type="common">Little brown bat</name>
    <dbReference type="NCBI Taxonomy" id="59463"/>
    <lineage>
        <taxon>Eukaryota</taxon>
        <taxon>Metazoa</taxon>
        <taxon>Chordata</taxon>
        <taxon>Craniata</taxon>
        <taxon>Vertebrata</taxon>
        <taxon>Euteleostomi</taxon>
        <taxon>Mammalia</taxon>
        <taxon>Eutheria</taxon>
        <taxon>Laurasiatheria</taxon>
        <taxon>Chiroptera</taxon>
        <taxon>Yangochiroptera</taxon>
        <taxon>Vespertilionidae</taxon>
        <taxon>Myotis</taxon>
    </lineage>
</organism>
<protein>
    <submittedName>
        <fullName evidence="2">Uncharacterized protein</fullName>
    </submittedName>
</protein>
<dbReference type="GO" id="GO:0005811">
    <property type="term" value="C:lipid droplet"/>
    <property type="evidence" value="ECO:0007669"/>
    <property type="project" value="TreeGrafter"/>
</dbReference>
<evidence type="ECO:0000256" key="1">
    <source>
        <dbReference type="SAM" id="Phobius"/>
    </source>
</evidence>
<keyword evidence="1" id="KW-0812">Transmembrane</keyword>
<feature type="transmembrane region" description="Helical" evidence="1">
    <location>
        <begin position="6"/>
        <end position="29"/>
    </location>
</feature>
<dbReference type="PANTHER" id="PTHR24322:SF483">
    <property type="entry name" value="SHORT-CHAIN DEHYDROGENASE_REDUCTASE 3"/>
    <property type="match status" value="1"/>
</dbReference>
<dbReference type="Ensembl" id="ENSMLUT00000022812.1">
    <property type="protein sequence ID" value="ENSMLUP00000022648.1"/>
    <property type="gene ID" value="ENSMLUG00000025156.1"/>
</dbReference>
<dbReference type="HOGENOM" id="CLU_2541971_0_0_1"/>
<dbReference type="GO" id="GO:0001523">
    <property type="term" value="P:retinoid metabolic process"/>
    <property type="evidence" value="ECO:0007669"/>
    <property type="project" value="TreeGrafter"/>
</dbReference>
<dbReference type="Proteomes" id="UP000001074">
    <property type="component" value="Unassembled WGS sequence"/>
</dbReference>
<sequence length="83" mass="9275">MVWKWLGALVVFPLQMIYLVAKAAVGLVLPAKLRDLSRENVLITGGGRGIGRQLAREFAERGARKDLRVARRPTSLRHPRTLS</sequence>
<reference evidence="2" key="2">
    <citation type="submission" date="2025-08" db="UniProtKB">
        <authorList>
            <consortium name="Ensembl"/>
        </authorList>
    </citation>
    <scope>IDENTIFICATION</scope>
</reference>
<dbReference type="InterPro" id="IPR002347">
    <property type="entry name" value="SDR_fam"/>
</dbReference>
<dbReference type="SUPFAM" id="SSF51735">
    <property type="entry name" value="NAD(P)-binding Rossmann-fold domains"/>
    <property type="match status" value="1"/>
</dbReference>
<dbReference type="GO" id="GO:0004745">
    <property type="term" value="F:all-trans-retinol dehydrogenase (NAD+) activity"/>
    <property type="evidence" value="ECO:0007669"/>
    <property type="project" value="TreeGrafter"/>
</dbReference>
<dbReference type="PANTHER" id="PTHR24322">
    <property type="entry name" value="PKSB"/>
    <property type="match status" value="1"/>
</dbReference>
<evidence type="ECO:0000313" key="3">
    <source>
        <dbReference type="Proteomes" id="UP000001074"/>
    </source>
</evidence>
<dbReference type="InterPro" id="IPR036291">
    <property type="entry name" value="NAD(P)-bd_dom_sf"/>
</dbReference>
<keyword evidence="1" id="KW-0472">Membrane</keyword>
<keyword evidence="1" id="KW-1133">Transmembrane helix</keyword>
<proteinExistence type="predicted"/>
<accession>G1QG15</accession>
<dbReference type="Pfam" id="PF00106">
    <property type="entry name" value="adh_short"/>
    <property type="match status" value="1"/>
</dbReference>
<dbReference type="GeneTree" id="ENSGT00940000158724"/>
<dbReference type="Gene3D" id="3.40.50.720">
    <property type="entry name" value="NAD(P)-binding Rossmann-like Domain"/>
    <property type="match status" value="1"/>
</dbReference>
<name>G1QG15_MYOLU</name>
<reference evidence="2 3" key="1">
    <citation type="journal article" date="2011" name="Nature">
        <title>A high-resolution map of human evolutionary constraint using 29 mammals.</title>
        <authorList>
            <person name="Lindblad-Toh K."/>
            <person name="Garber M."/>
            <person name="Zuk O."/>
            <person name="Lin M.F."/>
            <person name="Parker B.J."/>
            <person name="Washietl S."/>
            <person name="Kheradpour P."/>
            <person name="Ernst J."/>
            <person name="Jordan G."/>
            <person name="Mauceli E."/>
            <person name="Ward L.D."/>
            <person name="Lowe C.B."/>
            <person name="Holloway A.K."/>
            <person name="Clamp M."/>
            <person name="Gnerre S."/>
            <person name="Alfoldi J."/>
            <person name="Beal K."/>
            <person name="Chang J."/>
            <person name="Clawson H."/>
            <person name="Cuff J."/>
            <person name="Di Palma F."/>
            <person name="Fitzgerald S."/>
            <person name="Flicek P."/>
            <person name="Guttman M."/>
            <person name="Hubisz M.J."/>
            <person name="Jaffe D.B."/>
            <person name="Jungreis I."/>
            <person name="Kent W.J."/>
            <person name="Kostka D."/>
            <person name="Lara M."/>
            <person name="Martins A.L."/>
            <person name="Massingham T."/>
            <person name="Moltke I."/>
            <person name="Raney B.J."/>
            <person name="Rasmussen M.D."/>
            <person name="Robinson J."/>
            <person name="Stark A."/>
            <person name="Vilella A.J."/>
            <person name="Wen J."/>
            <person name="Xie X."/>
            <person name="Zody M.C."/>
            <person name="Baldwin J."/>
            <person name="Bloom T."/>
            <person name="Chin C.W."/>
            <person name="Heiman D."/>
            <person name="Nicol R."/>
            <person name="Nusbaum C."/>
            <person name="Young S."/>
            <person name="Wilkinson J."/>
            <person name="Worley K.C."/>
            <person name="Kovar C.L."/>
            <person name="Muzny D.M."/>
            <person name="Gibbs R.A."/>
            <person name="Cree A."/>
            <person name="Dihn H.H."/>
            <person name="Fowler G."/>
            <person name="Jhangiani S."/>
            <person name="Joshi V."/>
            <person name="Lee S."/>
            <person name="Lewis L.R."/>
            <person name="Nazareth L.V."/>
            <person name="Okwuonu G."/>
            <person name="Santibanez J."/>
            <person name="Warren W.C."/>
            <person name="Mardis E.R."/>
            <person name="Weinstock G.M."/>
            <person name="Wilson R.K."/>
            <person name="Delehaunty K."/>
            <person name="Dooling D."/>
            <person name="Fronik C."/>
            <person name="Fulton L."/>
            <person name="Fulton B."/>
            <person name="Graves T."/>
            <person name="Minx P."/>
            <person name="Sodergren E."/>
            <person name="Birney E."/>
            <person name="Margulies E.H."/>
            <person name="Herrero J."/>
            <person name="Green E.D."/>
            <person name="Haussler D."/>
            <person name="Siepel A."/>
            <person name="Goldman N."/>
            <person name="Pollard K.S."/>
            <person name="Pedersen J.S."/>
            <person name="Lander E.S."/>
            <person name="Kellis M."/>
        </authorList>
    </citation>
    <scope>NUCLEOTIDE SEQUENCE [LARGE SCALE GENOMIC DNA]</scope>
</reference>
<reference evidence="2" key="3">
    <citation type="submission" date="2025-09" db="UniProtKB">
        <authorList>
            <consortium name="Ensembl"/>
        </authorList>
    </citation>
    <scope>IDENTIFICATION</scope>
</reference>
<keyword evidence="3" id="KW-1185">Reference proteome</keyword>
<dbReference type="EMBL" id="AAPE02049961">
    <property type="status" value="NOT_ANNOTATED_CDS"/>
    <property type="molecule type" value="Genomic_DNA"/>
</dbReference>